<dbReference type="GO" id="GO:0006164">
    <property type="term" value="P:purine nucleotide biosynthetic process"/>
    <property type="evidence" value="ECO:0007669"/>
    <property type="project" value="UniProtKB-KW"/>
</dbReference>
<dbReference type="SUPFAM" id="SSF51735">
    <property type="entry name" value="NAD(P)-binding Rossmann-fold domains"/>
    <property type="match status" value="1"/>
</dbReference>
<dbReference type="FunFam" id="3.40.50.720:FF:000094">
    <property type="entry name" value="Bifunctional protein FolD"/>
    <property type="match status" value="1"/>
</dbReference>
<keyword evidence="2 12" id="KW-0554">One-carbon metabolism</keyword>
<dbReference type="Gene3D" id="3.40.50.10860">
    <property type="entry name" value="Leucine Dehydrogenase, chain A, domain 1"/>
    <property type="match status" value="1"/>
</dbReference>
<dbReference type="OrthoDB" id="9803580at2"/>
<dbReference type="Gene3D" id="3.40.50.720">
    <property type="entry name" value="NAD(P)-binding Rossmann-like Domain"/>
    <property type="match status" value="1"/>
</dbReference>
<keyword evidence="6 12" id="KW-0521">NADP</keyword>
<dbReference type="GO" id="GO:0004488">
    <property type="term" value="F:methylenetetrahydrofolate dehydrogenase (NADP+) activity"/>
    <property type="evidence" value="ECO:0007669"/>
    <property type="project" value="UniProtKB-UniRule"/>
</dbReference>
<dbReference type="NCBIfam" id="NF008058">
    <property type="entry name" value="PRK10792.1"/>
    <property type="match status" value="1"/>
</dbReference>
<dbReference type="GO" id="GO:0000105">
    <property type="term" value="P:L-histidine biosynthetic process"/>
    <property type="evidence" value="ECO:0007669"/>
    <property type="project" value="UniProtKB-KW"/>
</dbReference>
<organism evidence="15 16">
    <name type="scientific">Marininema halotolerans</name>
    <dbReference type="NCBI Taxonomy" id="1155944"/>
    <lineage>
        <taxon>Bacteria</taxon>
        <taxon>Bacillati</taxon>
        <taxon>Bacillota</taxon>
        <taxon>Bacilli</taxon>
        <taxon>Bacillales</taxon>
        <taxon>Thermoactinomycetaceae</taxon>
        <taxon>Marininema</taxon>
    </lineage>
</organism>
<comment type="caution">
    <text evidence="12">Lacks conserved residue(s) required for the propagation of feature annotation.</text>
</comment>
<comment type="similarity">
    <text evidence="12">Belongs to the tetrahydrofolate dehydrogenase/cyclohydrolase family.</text>
</comment>
<dbReference type="PANTHER" id="PTHR48099:SF5">
    <property type="entry name" value="C-1-TETRAHYDROFOLATE SYNTHASE, CYTOPLASMIC"/>
    <property type="match status" value="1"/>
</dbReference>
<dbReference type="Pfam" id="PF02882">
    <property type="entry name" value="THF_DHG_CYH_C"/>
    <property type="match status" value="1"/>
</dbReference>
<evidence type="ECO:0000256" key="6">
    <source>
        <dbReference type="ARBA" id="ARBA00022857"/>
    </source>
</evidence>
<proteinExistence type="inferred from homology"/>
<name>A0A1I6TV56_9BACL</name>
<dbReference type="RefSeq" id="WP_091838451.1">
    <property type="nucleotide sequence ID" value="NZ_FPAA01000011.1"/>
</dbReference>
<comment type="subunit">
    <text evidence="12">Homodimer.</text>
</comment>
<dbReference type="InterPro" id="IPR036291">
    <property type="entry name" value="NAD(P)-bd_dom_sf"/>
</dbReference>
<evidence type="ECO:0000256" key="5">
    <source>
        <dbReference type="ARBA" id="ARBA00022801"/>
    </source>
</evidence>
<gene>
    <name evidence="12" type="primary">folD</name>
    <name evidence="15" type="ORF">SAMN05444972_111105</name>
</gene>
<evidence type="ECO:0000256" key="1">
    <source>
        <dbReference type="ARBA" id="ARBA00004777"/>
    </source>
</evidence>
<dbReference type="EC" id="3.5.4.9" evidence="12"/>
<dbReference type="InterPro" id="IPR000672">
    <property type="entry name" value="THF_DH/CycHdrlase"/>
</dbReference>
<dbReference type="GO" id="GO:0005829">
    <property type="term" value="C:cytosol"/>
    <property type="evidence" value="ECO:0007669"/>
    <property type="project" value="TreeGrafter"/>
</dbReference>
<feature type="binding site" evidence="12">
    <location>
        <begin position="166"/>
        <end position="168"/>
    </location>
    <ligand>
        <name>NADP(+)</name>
        <dbReference type="ChEBI" id="CHEBI:58349"/>
    </ligand>
</feature>
<dbReference type="InterPro" id="IPR020630">
    <property type="entry name" value="THF_DH/CycHdrlase_cat_dom"/>
</dbReference>
<comment type="catalytic activity">
    <reaction evidence="12">
        <text>(6R)-5,10-methylene-5,6,7,8-tetrahydrofolate + NADP(+) = (6R)-5,10-methenyltetrahydrofolate + NADPH</text>
        <dbReference type="Rhea" id="RHEA:22812"/>
        <dbReference type="ChEBI" id="CHEBI:15636"/>
        <dbReference type="ChEBI" id="CHEBI:57455"/>
        <dbReference type="ChEBI" id="CHEBI:57783"/>
        <dbReference type="ChEBI" id="CHEBI:58349"/>
        <dbReference type="EC" id="1.5.1.5"/>
    </reaction>
</comment>
<dbReference type="GO" id="GO:0004477">
    <property type="term" value="F:methenyltetrahydrofolate cyclohydrolase activity"/>
    <property type="evidence" value="ECO:0007669"/>
    <property type="project" value="UniProtKB-UniRule"/>
</dbReference>
<dbReference type="Pfam" id="PF00763">
    <property type="entry name" value="THF_DHG_CYH"/>
    <property type="match status" value="1"/>
</dbReference>
<dbReference type="PANTHER" id="PTHR48099">
    <property type="entry name" value="C-1-TETRAHYDROFOLATE SYNTHASE, CYTOPLASMIC-RELATED"/>
    <property type="match status" value="1"/>
</dbReference>
<dbReference type="EMBL" id="FPAA01000011">
    <property type="protein sequence ID" value="SFS93119.1"/>
    <property type="molecule type" value="Genomic_DNA"/>
</dbReference>
<sequence>MNRGQIIDGKAIAAQVKSEVRSTVGDLAKQGITPGLAVVLVGNDPASETYVRGKIRDCEEVGIHSELIRLPAESTEEELLAVVAQLNDEASIHGILVQLPLPSHIPEERIIAAICPEKDVDCFHPMNVGRLATGLPTLLPCTPHGIIEMLKRTGIEIAGKHAVVVGRSNIVGKPISFLLQQHHATVTMCHSRSGDLASYTREADILVAAVGKTRIITADMIKPGAVVIDVGMNRDENGKLAGDVDFTEAKKVASYITPVPGGVGPMTRAMLLVNACNAAASIDNR</sequence>
<keyword evidence="10 12" id="KW-0511">Multifunctional enzyme</keyword>
<dbReference type="CDD" id="cd01080">
    <property type="entry name" value="NAD_bind_m-THF_DH_Cyclohyd"/>
    <property type="match status" value="1"/>
</dbReference>
<keyword evidence="16" id="KW-1185">Reference proteome</keyword>
<evidence type="ECO:0000256" key="10">
    <source>
        <dbReference type="ARBA" id="ARBA00023268"/>
    </source>
</evidence>
<feature type="domain" description="Tetrahydrofolate dehydrogenase/cyclohydrolase NAD(P)-binding" evidence="14">
    <location>
        <begin position="140"/>
        <end position="280"/>
    </location>
</feature>
<dbReference type="GO" id="GO:0009086">
    <property type="term" value="P:methionine biosynthetic process"/>
    <property type="evidence" value="ECO:0007669"/>
    <property type="project" value="UniProtKB-KW"/>
</dbReference>
<dbReference type="NCBIfam" id="NF010783">
    <property type="entry name" value="PRK14186.1"/>
    <property type="match status" value="1"/>
</dbReference>
<comment type="function">
    <text evidence="12">Catalyzes the oxidation of 5,10-methylenetetrahydrofolate to 5,10-methenyltetrahydrofolate and then the hydrolysis of 5,10-methenyltetrahydrofolate to 10-formyltetrahydrofolate.</text>
</comment>
<dbReference type="EC" id="1.5.1.5" evidence="12"/>
<evidence type="ECO:0000259" key="13">
    <source>
        <dbReference type="Pfam" id="PF00763"/>
    </source>
</evidence>
<evidence type="ECO:0000259" key="14">
    <source>
        <dbReference type="Pfam" id="PF02882"/>
    </source>
</evidence>
<evidence type="ECO:0000256" key="9">
    <source>
        <dbReference type="ARBA" id="ARBA00023167"/>
    </source>
</evidence>
<evidence type="ECO:0000256" key="2">
    <source>
        <dbReference type="ARBA" id="ARBA00022563"/>
    </source>
</evidence>
<evidence type="ECO:0000313" key="15">
    <source>
        <dbReference type="EMBL" id="SFS93119.1"/>
    </source>
</evidence>
<dbReference type="UniPathway" id="UPA00193"/>
<evidence type="ECO:0000256" key="7">
    <source>
        <dbReference type="ARBA" id="ARBA00023002"/>
    </source>
</evidence>
<keyword evidence="9 12" id="KW-0486">Methionine biosynthesis</keyword>
<accession>A0A1I6TV56</accession>
<keyword evidence="4 12" id="KW-0658">Purine biosynthesis</keyword>
<dbReference type="GO" id="GO:0035999">
    <property type="term" value="P:tetrahydrofolate interconversion"/>
    <property type="evidence" value="ECO:0007669"/>
    <property type="project" value="UniProtKB-UniRule"/>
</dbReference>
<comment type="catalytic activity">
    <reaction evidence="11 12">
        <text>(6R)-5,10-methenyltetrahydrofolate + H2O = (6R)-10-formyltetrahydrofolate + H(+)</text>
        <dbReference type="Rhea" id="RHEA:23700"/>
        <dbReference type="ChEBI" id="CHEBI:15377"/>
        <dbReference type="ChEBI" id="CHEBI:15378"/>
        <dbReference type="ChEBI" id="CHEBI:57455"/>
        <dbReference type="ChEBI" id="CHEBI:195366"/>
        <dbReference type="EC" id="3.5.4.9"/>
    </reaction>
</comment>
<protein>
    <recommendedName>
        <fullName evidence="12">Bifunctional protein FolD</fullName>
    </recommendedName>
    <domain>
        <recommendedName>
            <fullName evidence="12">Methylenetetrahydrofolate dehydrogenase</fullName>
            <ecNumber evidence="12">1.5.1.5</ecNumber>
        </recommendedName>
    </domain>
    <domain>
        <recommendedName>
            <fullName evidence="12">Methenyltetrahydrofolate cyclohydrolase</fullName>
            <ecNumber evidence="12">3.5.4.9</ecNumber>
        </recommendedName>
    </domain>
</protein>
<feature type="domain" description="Tetrahydrofolate dehydrogenase/cyclohydrolase catalytic" evidence="13">
    <location>
        <begin position="7"/>
        <end position="121"/>
    </location>
</feature>
<dbReference type="Proteomes" id="UP000198660">
    <property type="component" value="Unassembled WGS sequence"/>
</dbReference>
<keyword evidence="5 12" id="KW-0378">Hydrolase</keyword>
<dbReference type="FunFam" id="3.40.50.10860:FF:000001">
    <property type="entry name" value="Bifunctional protein FolD"/>
    <property type="match status" value="1"/>
</dbReference>
<dbReference type="HAMAP" id="MF_01576">
    <property type="entry name" value="THF_DHG_CYH"/>
    <property type="match status" value="1"/>
</dbReference>
<evidence type="ECO:0000256" key="8">
    <source>
        <dbReference type="ARBA" id="ARBA00023102"/>
    </source>
</evidence>
<comment type="pathway">
    <text evidence="1 12">One-carbon metabolism; tetrahydrofolate interconversion.</text>
</comment>
<dbReference type="AlphaFoldDB" id="A0A1I6TV56"/>
<keyword evidence="8 12" id="KW-0368">Histidine biosynthesis</keyword>
<evidence type="ECO:0000313" key="16">
    <source>
        <dbReference type="Proteomes" id="UP000198660"/>
    </source>
</evidence>
<keyword evidence="7 12" id="KW-0560">Oxidoreductase</keyword>
<reference evidence="16" key="1">
    <citation type="submission" date="2016-10" db="EMBL/GenBank/DDBJ databases">
        <authorList>
            <person name="Varghese N."/>
            <person name="Submissions S."/>
        </authorList>
    </citation>
    <scope>NUCLEOTIDE SEQUENCE [LARGE SCALE GENOMIC DNA]</scope>
    <source>
        <strain evidence="16">DSM 45789</strain>
    </source>
</reference>
<evidence type="ECO:0000256" key="12">
    <source>
        <dbReference type="HAMAP-Rule" id="MF_01576"/>
    </source>
</evidence>
<keyword evidence="3 12" id="KW-0028">Amino-acid biosynthesis</keyword>
<evidence type="ECO:0000256" key="3">
    <source>
        <dbReference type="ARBA" id="ARBA00022605"/>
    </source>
</evidence>
<evidence type="ECO:0000256" key="11">
    <source>
        <dbReference type="ARBA" id="ARBA00036357"/>
    </source>
</evidence>
<dbReference type="InterPro" id="IPR020631">
    <property type="entry name" value="THF_DH/CycHdrlase_NAD-bd_dom"/>
</dbReference>
<dbReference type="InterPro" id="IPR046346">
    <property type="entry name" value="Aminoacid_DH-like_N_sf"/>
</dbReference>
<evidence type="ECO:0000256" key="4">
    <source>
        <dbReference type="ARBA" id="ARBA00022755"/>
    </source>
</evidence>
<dbReference type="PRINTS" id="PR00085">
    <property type="entry name" value="THFDHDRGNASE"/>
</dbReference>
<dbReference type="SUPFAM" id="SSF53223">
    <property type="entry name" value="Aminoacid dehydrogenase-like, N-terminal domain"/>
    <property type="match status" value="1"/>
</dbReference>